<feature type="transmembrane region" description="Helical" evidence="1">
    <location>
        <begin position="78"/>
        <end position="100"/>
    </location>
</feature>
<dbReference type="Proteomes" id="UP000308430">
    <property type="component" value="Unassembled WGS sequence"/>
</dbReference>
<evidence type="ECO:0008006" key="6">
    <source>
        <dbReference type="Google" id="ProtNLM"/>
    </source>
</evidence>
<keyword evidence="5" id="KW-1185">Reference proteome</keyword>
<dbReference type="InterPro" id="IPR012037">
    <property type="entry name" value="Alpha/beta-hydrolase_fam"/>
</dbReference>
<dbReference type="PIRSF" id="PIRSF007542">
    <property type="entry name" value="UCP007542"/>
    <property type="match status" value="1"/>
</dbReference>
<proteinExistence type="predicted"/>
<evidence type="ECO:0000259" key="2">
    <source>
        <dbReference type="Pfam" id="PF10081"/>
    </source>
</evidence>
<feature type="transmembrane region" description="Helical" evidence="1">
    <location>
        <begin position="46"/>
        <end position="66"/>
    </location>
</feature>
<keyword evidence="1" id="KW-0812">Transmembrane</keyword>
<feature type="transmembrane region" description="Helical" evidence="1">
    <location>
        <begin position="120"/>
        <end position="140"/>
    </location>
</feature>
<evidence type="ECO:0000256" key="1">
    <source>
        <dbReference type="SAM" id="Phobius"/>
    </source>
</evidence>
<comment type="caution">
    <text evidence="4">The sequence shown here is derived from an EMBL/GenBank/DDBJ whole genome shotgun (WGS) entry which is preliminary data.</text>
</comment>
<evidence type="ECO:0000313" key="5">
    <source>
        <dbReference type="Proteomes" id="UP000308430"/>
    </source>
</evidence>
<reference evidence="4 5" key="1">
    <citation type="submission" date="2019-04" db="EMBL/GenBank/DDBJ databases">
        <title>Azoarcus nasutitermitis sp. nov. isolated from termite nest.</title>
        <authorList>
            <person name="Lin S.-Y."/>
            <person name="Hameed A."/>
            <person name="Hsu Y.-H."/>
            <person name="Young C.-C."/>
        </authorList>
    </citation>
    <scope>NUCLEOTIDE SEQUENCE [LARGE SCALE GENOMIC DNA]</scope>
    <source>
        <strain evidence="4 5">CC-YHH838</strain>
    </source>
</reference>
<dbReference type="EMBL" id="SSOC01000001">
    <property type="protein sequence ID" value="THF67188.1"/>
    <property type="molecule type" value="Genomic_DNA"/>
</dbReference>
<dbReference type="Pfam" id="PF10081">
    <property type="entry name" value="Abhydrolase_9"/>
    <property type="match status" value="1"/>
</dbReference>
<evidence type="ECO:0000313" key="4">
    <source>
        <dbReference type="EMBL" id="THF67188.1"/>
    </source>
</evidence>
<keyword evidence="1" id="KW-1133">Transmembrane helix</keyword>
<dbReference type="RefSeq" id="WP_136346597.1">
    <property type="nucleotide sequence ID" value="NZ_SSOC01000001.1"/>
</dbReference>
<protein>
    <recommendedName>
        <fullName evidence="6">Alpha/beta-hydrolase family protein</fullName>
    </recommendedName>
</protein>
<evidence type="ECO:0000259" key="3">
    <source>
        <dbReference type="Pfam" id="PF15420"/>
    </source>
</evidence>
<feature type="transmembrane region" description="Helical" evidence="1">
    <location>
        <begin position="12"/>
        <end position="34"/>
    </location>
</feature>
<feature type="domain" description="Alpha/beta-hydrolase N-terminal" evidence="3">
    <location>
        <begin position="29"/>
        <end position="236"/>
    </location>
</feature>
<feature type="domain" description="Alpha/beta-hydrolase catalytic" evidence="2">
    <location>
        <begin position="253"/>
        <end position="541"/>
    </location>
</feature>
<dbReference type="InterPro" id="IPR027787">
    <property type="entry name" value="Alpha/beta-hydrolase_catalytic"/>
</dbReference>
<dbReference type="InterPro" id="IPR027788">
    <property type="entry name" value="Alpha/beta-hydrolase_N_dom"/>
</dbReference>
<name>A0A4S4B3E3_9RHOO</name>
<sequence length="553" mass="60756">MLPPLLERLLRSLSPVGLILGTLFFAMSLTPSLVPRPFVMQGLLSGMALAAGYGIGVLGRGIWHYLELPVAHGRSRWVLKGVLGLICLGVAVAFLLQASAWQNSLRALMELPPVDSSRPLSVGLIATGVFALLLAVARLFGLCARLVSGWLNRLVPRRISAAAGLLVAFLLFWSLVDGVFARFVLNTFDVSFSQLDALIEDDVAAPADPLFTGSAESLIAWKDLGRQGRRFVAATPTPEELARFADQPVRRPLRVYAGLNSAETIEERVELAFDELRRAGGFERKVLVIVTPTGTGWVDPGAIDSVEYLHRGDVASVAVQYSYLPSWLSLLAQPDYGADTARALFQRVYGHWQTLPADRRPRLYLQGLSLGALNSQRSADAWDIVGDPLHGALWSGPPFRSTNWQWIIAHRNAGSPAWLPRFRDGALIRFANQAGALEDFDAPWGPLRIVYLQYASDPITFFDPLAFLREPEWLSGPRGSDVSPSLRWFPVVTMLQLAVDIAAADHAPIGYGHAYATEHYIDGWLAVSAPENWPEAEIRRLKATIGDLDRTRE</sequence>
<feature type="transmembrane region" description="Helical" evidence="1">
    <location>
        <begin position="161"/>
        <end position="185"/>
    </location>
</feature>
<keyword evidence="1" id="KW-0472">Membrane</keyword>
<gene>
    <name evidence="4" type="ORF">E6C76_02050</name>
</gene>
<dbReference type="AlphaFoldDB" id="A0A4S4B3E3"/>
<dbReference type="Pfam" id="PF15420">
    <property type="entry name" value="Abhydrolase_9_N"/>
    <property type="match status" value="1"/>
</dbReference>
<accession>A0A4S4B3E3</accession>
<dbReference type="OrthoDB" id="4397445at2"/>
<organism evidence="4 5">
    <name type="scientific">Pseudothauera nasutitermitis</name>
    <dbReference type="NCBI Taxonomy" id="2565930"/>
    <lineage>
        <taxon>Bacteria</taxon>
        <taxon>Pseudomonadati</taxon>
        <taxon>Pseudomonadota</taxon>
        <taxon>Betaproteobacteria</taxon>
        <taxon>Rhodocyclales</taxon>
        <taxon>Zoogloeaceae</taxon>
        <taxon>Pseudothauera</taxon>
    </lineage>
</organism>